<dbReference type="PANTHER" id="PTHR43464">
    <property type="entry name" value="METHYLTRANSFERASE"/>
    <property type="match status" value="1"/>
</dbReference>
<keyword evidence="3" id="KW-1185">Reference proteome</keyword>
<organism evidence="2 3">
    <name type="scientific">Emticicia aquatilis</name>
    <dbReference type="NCBI Taxonomy" id="1537369"/>
    <lineage>
        <taxon>Bacteria</taxon>
        <taxon>Pseudomonadati</taxon>
        <taxon>Bacteroidota</taxon>
        <taxon>Cytophagia</taxon>
        <taxon>Cytophagales</taxon>
        <taxon>Leadbetterellaceae</taxon>
        <taxon>Emticicia</taxon>
    </lineage>
</organism>
<proteinExistence type="predicted"/>
<dbReference type="EMBL" id="BMKK01000006">
    <property type="protein sequence ID" value="GGD64340.1"/>
    <property type="molecule type" value="Genomic_DNA"/>
</dbReference>
<dbReference type="RefSeq" id="WP_188766971.1">
    <property type="nucleotide sequence ID" value="NZ_BMKK01000006.1"/>
</dbReference>
<gene>
    <name evidence="2" type="ORF">GCM10011514_30370</name>
</gene>
<dbReference type="Pfam" id="PF08241">
    <property type="entry name" value="Methyltransf_11"/>
    <property type="match status" value="1"/>
</dbReference>
<sequence length="248" mass="29418">MTLLTYSSSLIKKLVNSNGHSLEYIDGFYVDKNLHRKPLPSVIFHHGKLYYRYMDRIFSPTPIKKMEAKQSMLMCEIRLKYFDEFVDDAYNLKVINEFISYIPPNKHRLNILDFGCGNGKYTLGLKSRVEQSEVFGVDISMNAIKCAEKNYPNIFWFHINDQTPLPFQDGYFDFIFSSFVMHFNISKFFICELNRILAKNGKFIFNIYNEKYFSNELFQHMEKSGFRVDEIKPSFQTNQSFYMVKKNK</sequence>
<protein>
    <recommendedName>
        <fullName evidence="1">Methyltransferase type 11 domain-containing protein</fullName>
    </recommendedName>
</protein>
<dbReference type="Gene3D" id="3.40.50.150">
    <property type="entry name" value="Vaccinia Virus protein VP39"/>
    <property type="match status" value="1"/>
</dbReference>
<dbReference type="AlphaFoldDB" id="A0A916YWA4"/>
<comment type="caution">
    <text evidence="2">The sequence shown here is derived from an EMBL/GenBank/DDBJ whole genome shotgun (WGS) entry which is preliminary data.</text>
</comment>
<dbReference type="SUPFAM" id="SSF53335">
    <property type="entry name" value="S-adenosyl-L-methionine-dependent methyltransferases"/>
    <property type="match status" value="1"/>
</dbReference>
<evidence type="ECO:0000313" key="2">
    <source>
        <dbReference type="EMBL" id="GGD64340.1"/>
    </source>
</evidence>
<dbReference type="GO" id="GO:0008757">
    <property type="term" value="F:S-adenosylmethionine-dependent methyltransferase activity"/>
    <property type="evidence" value="ECO:0007669"/>
    <property type="project" value="InterPro"/>
</dbReference>
<dbReference type="CDD" id="cd02440">
    <property type="entry name" value="AdoMet_MTases"/>
    <property type="match status" value="1"/>
</dbReference>
<reference evidence="2" key="1">
    <citation type="journal article" date="2014" name="Int. J. Syst. Evol. Microbiol.">
        <title>Complete genome sequence of Corynebacterium casei LMG S-19264T (=DSM 44701T), isolated from a smear-ripened cheese.</title>
        <authorList>
            <consortium name="US DOE Joint Genome Institute (JGI-PGF)"/>
            <person name="Walter F."/>
            <person name="Albersmeier A."/>
            <person name="Kalinowski J."/>
            <person name="Ruckert C."/>
        </authorList>
    </citation>
    <scope>NUCLEOTIDE SEQUENCE</scope>
    <source>
        <strain evidence="2">CGMCC 1.15958</strain>
    </source>
</reference>
<accession>A0A916YWA4</accession>
<name>A0A916YWA4_9BACT</name>
<dbReference type="InterPro" id="IPR013216">
    <property type="entry name" value="Methyltransf_11"/>
</dbReference>
<dbReference type="InterPro" id="IPR029063">
    <property type="entry name" value="SAM-dependent_MTases_sf"/>
</dbReference>
<evidence type="ECO:0000313" key="3">
    <source>
        <dbReference type="Proteomes" id="UP000609064"/>
    </source>
</evidence>
<feature type="domain" description="Methyltransferase type 11" evidence="1">
    <location>
        <begin position="112"/>
        <end position="205"/>
    </location>
</feature>
<evidence type="ECO:0000259" key="1">
    <source>
        <dbReference type="Pfam" id="PF08241"/>
    </source>
</evidence>
<reference evidence="2" key="2">
    <citation type="submission" date="2020-09" db="EMBL/GenBank/DDBJ databases">
        <authorList>
            <person name="Sun Q."/>
            <person name="Zhou Y."/>
        </authorList>
    </citation>
    <scope>NUCLEOTIDE SEQUENCE</scope>
    <source>
        <strain evidence="2">CGMCC 1.15958</strain>
    </source>
</reference>
<dbReference type="Proteomes" id="UP000609064">
    <property type="component" value="Unassembled WGS sequence"/>
</dbReference>